<feature type="domain" description="PDZ" evidence="4">
    <location>
        <begin position="99"/>
        <end position="189"/>
    </location>
</feature>
<dbReference type="PROSITE" id="PS50106">
    <property type="entry name" value="PDZ"/>
    <property type="match status" value="2"/>
</dbReference>
<dbReference type="GO" id="GO:0006508">
    <property type="term" value="P:proteolysis"/>
    <property type="evidence" value="ECO:0007669"/>
    <property type="project" value="UniProtKB-KW"/>
</dbReference>
<dbReference type="InterPro" id="IPR051201">
    <property type="entry name" value="Chloro_Bact_Ser_Proteases"/>
</dbReference>
<name>A0A5B8UM97_9BACT</name>
<dbReference type="AlphaFoldDB" id="A0A5B8UM97"/>
<dbReference type="EMBL" id="CP042433">
    <property type="protein sequence ID" value="QEC57784.1"/>
    <property type="molecule type" value="Genomic_DNA"/>
</dbReference>
<keyword evidence="6" id="KW-1185">Reference proteome</keyword>
<accession>A0A5B8UM97</accession>
<feature type="signal peptide" evidence="3">
    <location>
        <begin position="1"/>
        <end position="25"/>
    </location>
</feature>
<evidence type="ECO:0000256" key="1">
    <source>
        <dbReference type="ARBA" id="ARBA00022670"/>
    </source>
</evidence>
<dbReference type="PANTHER" id="PTHR43343">
    <property type="entry name" value="PEPTIDASE S12"/>
    <property type="match status" value="1"/>
</dbReference>
<evidence type="ECO:0000256" key="3">
    <source>
        <dbReference type="SAM" id="SignalP"/>
    </source>
</evidence>
<keyword evidence="2" id="KW-0378">Hydrolase</keyword>
<dbReference type="Gene3D" id="2.30.42.10">
    <property type="match status" value="2"/>
</dbReference>
<protein>
    <submittedName>
        <fullName evidence="5">PDZ domain-containing protein</fullName>
    </submittedName>
</protein>
<dbReference type="RefSeq" id="WP_146790466.1">
    <property type="nucleotide sequence ID" value="NZ_BAABIO010000003.1"/>
</dbReference>
<dbReference type="InterPro" id="IPR036034">
    <property type="entry name" value="PDZ_sf"/>
</dbReference>
<keyword evidence="3" id="KW-0732">Signal</keyword>
<feature type="chain" id="PRO_5023006802" evidence="3">
    <location>
        <begin position="26"/>
        <end position="335"/>
    </location>
</feature>
<dbReference type="SUPFAM" id="SSF50156">
    <property type="entry name" value="PDZ domain-like"/>
    <property type="match status" value="2"/>
</dbReference>
<organism evidence="5 6">
    <name type="scientific">Flavisolibacter ginsenosidimutans</name>
    <dbReference type="NCBI Taxonomy" id="661481"/>
    <lineage>
        <taxon>Bacteria</taxon>
        <taxon>Pseudomonadati</taxon>
        <taxon>Bacteroidota</taxon>
        <taxon>Chitinophagia</taxon>
        <taxon>Chitinophagales</taxon>
        <taxon>Chitinophagaceae</taxon>
        <taxon>Flavisolibacter</taxon>
    </lineage>
</organism>
<sequence>MKQLLVKHFAIAAFAFCAVPGTLLAQKEKEKEKTKEKTERQQIIITRTGDKDEKTVIEIEGNKVKVNGKDVADLKDVQVHVNNLRTPNAMTFRTMPDRNFNMTWNDEGGHLFSVDSNRAMLGVVTDGDDKGAEIQSVTKESAAEKAGLKKGDVITKIDNRKIDATDDVSEAVRAHKPGEKVSITYLRDGKEQKTTAELGRWKGIDMKGMTIAPKIFSEDTWNNNLNNRMMERTLPGGVFSMAGNRPRLGLSVQDTDDGKGVKVLDVDDEGMGAKAGIKEGDVITMVDDKAVNSADDIAKLMREKREQPTVKMQLNRNGKTQTVEVKMKKPKTVDL</sequence>
<dbReference type="InterPro" id="IPR001478">
    <property type="entry name" value="PDZ"/>
</dbReference>
<dbReference type="OrthoDB" id="9781273at2"/>
<dbReference type="Proteomes" id="UP000321204">
    <property type="component" value="Chromosome"/>
</dbReference>
<evidence type="ECO:0000313" key="6">
    <source>
        <dbReference type="Proteomes" id="UP000321204"/>
    </source>
</evidence>
<keyword evidence="1" id="KW-0645">Protease</keyword>
<proteinExistence type="predicted"/>
<dbReference type="SMART" id="SM00228">
    <property type="entry name" value="PDZ"/>
    <property type="match status" value="2"/>
</dbReference>
<feature type="domain" description="PDZ" evidence="4">
    <location>
        <begin position="243"/>
        <end position="316"/>
    </location>
</feature>
<gene>
    <name evidence="5" type="ORF">FSB75_18365</name>
</gene>
<reference evidence="5 6" key="1">
    <citation type="journal article" date="2015" name="Int. J. Syst. Evol. Microbiol.">
        <title>Flavisolibacter ginsenosidimutans sp. nov., with ginsenoside-converting activity isolated from soil used for cultivating ginseng.</title>
        <authorList>
            <person name="Zhao Y."/>
            <person name="Liu Q."/>
            <person name="Kang M.S."/>
            <person name="Jin F."/>
            <person name="Yu H."/>
            <person name="Im W.T."/>
        </authorList>
    </citation>
    <scope>NUCLEOTIDE SEQUENCE [LARGE SCALE GENOMIC DNA]</scope>
    <source>
        <strain evidence="5 6">Gsoil 636</strain>
    </source>
</reference>
<dbReference type="PANTHER" id="PTHR43343:SF3">
    <property type="entry name" value="PROTEASE DO-LIKE 8, CHLOROPLASTIC"/>
    <property type="match status" value="1"/>
</dbReference>
<dbReference type="Pfam" id="PF13180">
    <property type="entry name" value="PDZ_2"/>
    <property type="match status" value="2"/>
</dbReference>
<evidence type="ECO:0000313" key="5">
    <source>
        <dbReference type="EMBL" id="QEC57784.1"/>
    </source>
</evidence>
<evidence type="ECO:0000256" key="2">
    <source>
        <dbReference type="ARBA" id="ARBA00022801"/>
    </source>
</evidence>
<dbReference type="KEGG" id="fgg:FSB75_18365"/>
<dbReference type="GO" id="GO:0008233">
    <property type="term" value="F:peptidase activity"/>
    <property type="evidence" value="ECO:0007669"/>
    <property type="project" value="UniProtKB-KW"/>
</dbReference>
<evidence type="ECO:0000259" key="4">
    <source>
        <dbReference type="PROSITE" id="PS50106"/>
    </source>
</evidence>